<feature type="compositionally biased region" description="Basic and acidic residues" evidence="1">
    <location>
        <begin position="97"/>
        <end position="107"/>
    </location>
</feature>
<evidence type="ECO:0000313" key="3">
    <source>
        <dbReference type="Proteomes" id="UP001138500"/>
    </source>
</evidence>
<reference evidence="2 3" key="1">
    <citation type="journal article" date="2018" name="IMA Fungus">
        <title>IMA Genome-F 10: Nine draft genome sequences of Claviceps purpurea s.lat., including C. arundinis, C. humidiphila, and C. cf. spartinae, pseudomolecules for the pitch canker pathogen Fusarium circinatum, draft genome of Davidsoniella eucalypti, Grosmannia galeiformis, Quambalaria eucalypti, and Teratosphaeria destructans.</title>
        <authorList>
            <person name="Wingfield B.D."/>
            <person name="Liu M."/>
            <person name="Nguyen H.D."/>
            <person name="Lane F.A."/>
            <person name="Morgan S.W."/>
            <person name="De Vos L."/>
            <person name="Wilken P.M."/>
            <person name="Duong T.A."/>
            <person name="Aylward J."/>
            <person name="Coetzee M.P."/>
            <person name="Dadej K."/>
            <person name="De Beer Z.W."/>
            <person name="Findlay W."/>
            <person name="Havenga M."/>
            <person name="Kolarik M."/>
            <person name="Menzies J.G."/>
            <person name="Naidoo K."/>
            <person name="Pochopski O."/>
            <person name="Shoukouhi P."/>
            <person name="Santana Q.C."/>
            <person name="Seifert K.A."/>
            <person name="Soal N."/>
            <person name="Steenkamp E.T."/>
            <person name="Tatham C.T."/>
            <person name="van der Nest M.A."/>
            <person name="Wingfield M.J."/>
        </authorList>
    </citation>
    <scope>NUCLEOTIDE SEQUENCE [LARGE SCALE GENOMIC DNA]</scope>
    <source>
        <strain evidence="2">CMW44962</strain>
    </source>
</reference>
<evidence type="ECO:0000313" key="2">
    <source>
        <dbReference type="EMBL" id="KAH9825905.1"/>
    </source>
</evidence>
<evidence type="ECO:0000256" key="1">
    <source>
        <dbReference type="SAM" id="MobiDB-lite"/>
    </source>
</evidence>
<accession>A0A9W7SNL6</accession>
<dbReference type="EMBL" id="RIBY02002058">
    <property type="protein sequence ID" value="KAH9825905.1"/>
    <property type="molecule type" value="Genomic_DNA"/>
</dbReference>
<dbReference type="OrthoDB" id="10561391at2759"/>
<proteinExistence type="predicted"/>
<sequence>MQTPSTKASILKPIHSRRRRTPGTICLCVIDPATCPQCTRPAEAQSPRAEALKTRSVTFAPAVQICYFQEHDTPRGVADDDRIATDTPRLTEVSPSDARESMVHDDCSIPPEVL</sequence>
<keyword evidence="3" id="KW-1185">Reference proteome</keyword>
<feature type="region of interest" description="Disordered" evidence="1">
    <location>
        <begin position="76"/>
        <end position="114"/>
    </location>
</feature>
<gene>
    <name evidence="2" type="ORF">Tdes44962_MAKER10127</name>
</gene>
<comment type="caution">
    <text evidence="2">The sequence shown here is derived from an EMBL/GenBank/DDBJ whole genome shotgun (WGS) entry which is preliminary data.</text>
</comment>
<name>A0A9W7SNL6_9PEZI</name>
<protein>
    <submittedName>
        <fullName evidence="2">Uncharacterized protein</fullName>
    </submittedName>
</protein>
<dbReference type="Proteomes" id="UP001138500">
    <property type="component" value="Unassembled WGS sequence"/>
</dbReference>
<organism evidence="2 3">
    <name type="scientific">Teratosphaeria destructans</name>
    <dbReference type="NCBI Taxonomy" id="418781"/>
    <lineage>
        <taxon>Eukaryota</taxon>
        <taxon>Fungi</taxon>
        <taxon>Dikarya</taxon>
        <taxon>Ascomycota</taxon>
        <taxon>Pezizomycotina</taxon>
        <taxon>Dothideomycetes</taxon>
        <taxon>Dothideomycetidae</taxon>
        <taxon>Mycosphaerellales</taxon>
        <taxon>Teratosphaeriaceae</taxon>
        <taxon>Teratosphaeria</taxon>
    </lineage>
</organism>
<reference evidence="2 3" key="2">
    <citation type="journal article" date="2021" name="Curr. Genet.">
        <title>Genetic response to nitrogen starvation in the aggressive Eucalyptus foliar pathogen Teratosphaeria destructans.</title>
        <authorList>
            <person name="Havenga M."/>
            <person name="Wingfield B.D."/>
            <person name="Wingfield M.J."/>
            <person name="Dreyer L.L."/>
            <person name="Roets F."/>
            <person name="Aylward J."/>
        </authorList>
    </citation>
    <scope>NUCLEOTIDE SEQUENCE [LARGE SCALE GENOMIC DNA]</scope>
    <source>
        <strain evidence="2">CMW44962</strain>
    </source>
</reference>
<dbReference type="AlphaFoldDB" id="A0A9W7SNL6"/>